<comment type="caution">
    <text evidence="2">The sequence shown here is derived from an EMBL/GenBank/DDBJ whole genome shotgun (WGS) entry which is preliminary data.</text>
</comment>
<protein>
    <submittedName>
        <fullName evidence="2">Uncharacterized protein</fullName>
    </submittedName>
</protein>
<feature type="compositionally biased region" description="Basic and acidic residues" evidence="1">
    <location>
        <begin position="77"/>
        <end position="90"/>
    </location>
</feature>
<dbReference type="AlphaFoldDB" id="A0A508AW42"/>
<feature type="region of interest" description="Disordered" evidence="1">
    <location>
        <begin position="63"/>
        <end position="90"/>
    </location>
</feature>
<dbReference type="EMBL" id="VICD02000098">
    <property type="protein sequence ID" value="KAB8193363.1"/>
    <property type="molecule type" value="Genomic_DNA"/>
</dbReference>
<evidence type="ECO:0000256" key="1">
    <source>
        <dbReference type="SAM" id="MobiDB-lite"/>
    </source>
</evidence>
<organism evidence="2 3">
    <name type="scientific">Marilutibacter maris</name>
    <dbReference type="NCBI Taxonomy" id="1605891"/>
    <lineage>
        <taxon>Bacteria</taxon>
        <taxon>Pseudomonadati</taxon>
        <taxon>Pseudomonadota</taxon>
        <taxon>Gammaproteobacteria</taxon>
        <taxon>Lysobacterales</taxon>
        <taxon>Lysobacteraceae</taxon>
        <taxon>Marilutibacter</taxon>
    </lineage>
</organism>
<sequence length="90" mass="9518">MSNVVKFLEALGQNPEIVSEAEFAAAVAAAPVEGEVREALAARDAARVNALMGHTCTVLSLLVPAEEEQPQEDETEREAPDEGETEARAA</sequence>
<dbReference type="Proteomes" id="UP000320431">
    <property type="component" value="Unassembled WGS sequence"/>
</dbReference>
<reference evidence="2 3" key="1">
    <citation type="submission" date="2019-10" db="EMBL/GenBank/DDBJ databases">
        <title>Lysobacter alkalisoli sp. nov., isolated from saline-alkaline soil.</title>
        <authorList>
            <person name="Sun J.-Q."/>
        </authorList>
    </citation>
    <scope>NUCLEOTIDE SEQUENCE [LARGE SCALE GENOMIC DNA]</scope>
    <source>
        <strain evidence="2 3">KCTC 42381</strain>
    </source>
</reference>
<accession>A0A508AW42</accession>
<evidence type="ECO:0000313" key="3">
    <source>
        <dbReference type="Proteomes" id="UP000320431"/>
    </source>
</evidence>
<dbReference type="RefSeq" id="WP_141481825.1">
    <property type="nucleotide sequence ID" value="NZ_VICD02000098.1"/>
</dbReference>
<evidence type="ECO:0000313" key="2">
    <source>
        <dbReference type="EMBL" id="KAB8193363.1"/>
    </source>
</evidence>
<gene>
    <name evidence="2" type="ORF">FKV24_006650</name>
</gene>
<proteinExistence type="predicted"/>
<feature type="compositionally biased region" description="Acidic residues" evidence="1">
    <location>
        <begin position="65"/>
        <end position="76"/>
    </location>
</feature>
<name>A0A508AW42_9GAMM</name>